<evidence type="ECO:0000313" key="4">
    <source>
        <dbReference type="Proteomes" id="UP000709295"/>
    </source>
</evidence>
<feature type="compositionally biased region" description="Basic and acidic residues" evidence="2">
    <location>
        <begin position="216"/>
        <end position="246"/>
    </location>
</feature>
<evidence type="ECO:0000256" key="2">
    <source>
        <dbReference type="SAM" id="MobiDB-lite"/>
    </source>
</evidence>
<feature type="region of interest" description="Disordered" evidence="2">
    <location>
        <begin position="216"/>
        <end position="251"/>
    </location>
</feature>
<gene>
    <name evidence="3" type="ORF">JG688_00002280</name>
</gene>
<dbReference type="Pfam" id="PF16021">
    <property type="entry name" value="PDCD7"/>
    <property type="match status" value="1"/>
</dbReference>
<feature type="compositionally biased region" description="Pro residues" evidence="2">
    <location>
        <begin position="23"/>
        <end position="42"/>
    </location>
</feature>
<accession>A0A8J5IVU2</accession>
<organism evidence="3 4">
    <name type="scientific">Phytophthora aleatoria</name>
    <dbReference type="NCBI Taxonomy" id="2496075"/>
    <lineage>
        <taxon>Eukaryota</taxon>
        <taxon>Sar</taxon>
        <taxon>Stramenopiles</taxon>
        <taxon>Oomycota</taxon>
        <taxon>Peronosporomycetes</taxon>
        <taxon>Peronosporales</taxon>
        <taxon>Peronosporaceae</taxon>
        <taxon>Phytophthora</taxon>
    </lineage>
</organism>
<evidence type="ECO:0000256" key="1">
    <source>
        <dbReference type="SAM" id="Coils"/>
    </source>
</evidence>
<protein>
    <submittedName>
        <fullName evidence="3">Uncharacterized protein</fullName>
    </submittedName>
</protein>
<dbReference type="Proteomes" id="UP000709295">
    <property type="component" value="Unassembled WGS sequence"/>
</dbReference>
<reference evidence="3" key="1">
    <citation type="submission" date="2021-01" db="EMBL/GenBank/DDBJ databases">
        <title>Phytophthora aleatoria, a newly-described species from Pinus radiata is distinct from Phytophthora cactorum isolates based on comparative genomics.</title>
        <authorList>
            <person name="Mcdougal R."/>
            <person name="Panda P."/>
            <person name="Williams N."/>
            <person name="Studholme D.J."/>
        </authorList>
    </citation>
    <scope>NUCLEOTIDE SEQUENCE</scope>
    <source>
        <strain evidence="3">NZFS 4037</strain>
    </source>
</reference>
<dbReference type="AlphaFoldDB" id="A0A8J5IVU2"/>
<comment type="caution">
    <text evidence="3">The sequence shown here is derived from an EMBL/GenBank/DDBJ whole genome shotgun (WGS) entry which is preliminary data.</text>
</comment>
<proteinExistence type="predicted"/>
<dbReference type="EMBL" id="JAENGY010000059">
    <property type="protein sequence ID" value="KAG6975538.1"/>
    <property type="molecule type" value="Genomic_DNA"/>
</dbReference>
<feature type="region of interest" description="Disordered" evidence="2">
    <location>
        <begin position="1"/>
        <end position="42"/>
    </location>
</feature>
<feature type="compositionally biased region" description="Pro residues" evidence="2">
    <location>
        <begin position="1"/>
        <end position="14"/>
    </location>
</feature>
<name>A0A8J5IVU2_9STRA</name>
<feature type="coiled-coil region" evidence="1">
    <location>
        <begin position="95"/>
        <end position="165"/>
    </location>
</feature>
<evidence type="ECO:0000313" key="3">
    <source>
        <dbReference type="EMBL" id="KAG6975538.1"/>
    </source>
</evidence>
<dbReference type="InterPro" id="IPR031974">
    <property type="entry name" value="PDCD7"/>
</dbReference>
<keyword evidence="1" id="KW-0175">Coiled coil</keyword>
<sequence length="329" mass="37397">MQPPPPRWPPPVPQTAPWSRPAFVPPLPPPPRGFPIPPRFYPQPPRPATGFYPRVVPPRPLVDPEQLWLDSFRRTHRSSAENFKGVTKENDEHPLRLLRRRIVQAQKLAKQLKEAATELAAVEKRLASSEDAASSMEGSRLRVQRERKVATCEALKKQLDEMNAASGLFPEKQLAEIRAFAARVDKKKKLLFVQAYRKRAKLRRRAEMSIRRAADARTFEKVESTDDKKDTYEEDLNSKGQEEEKASQPNTVYQEEKMATNVFTPESRSPEQSLDPETLTIDSLIKVRRAWDVYIVFLQTPGASAIPPHFVPPPPTPSAQWATYASLPS</sequence>
<keyword evidence="4" id="KW-1185">Reference proteome</keyword>